<dbReference type="PANTHER" id="PTHR20003">
    <property type="entry name" value="GLYCOPROTEIN-RELATED"/>
    <property type="match status" value="1"/>
</dbReference>
<dbReference type="AlphaFoldDB" id="A0AAU9X1X7"/>
<keyword evidence="1" id="KW-1133">Transmembrane helix</keyword>
<feature type="non-terminal residue" evidence="2">
    <location>
        <position position="1"/>
    </location>
</feature>
<keyword evidence="1" id="KW-0812">Transmembrane</keyword>
<gene>
    <name evidence="2" type="ORF">PMEA_00015254</name>
</gene>
<evidence type="ECO:0000313" key="3">
    <source>
        <dbReference type="Proteomes" id="UP001159428"/>
    </source>
</evidence>
<protein>
    <submittedName>
        <fullName evidence="2">Uncharacterized protein</fullName>
    </submittedName>
</protein>
<proteinExistence type="predicted"/>
<feature type="transmembrane region" description="Helical" evidence="1">
    <location>
        <begin position="6"/>
        <end position="25"/>
    </location>
</feature>
<comment type="caution">
    <text evidence="2">The sequence shown here is derived from an EMBL/GenBank/DDBJ whole genome shotgun (WGS) entry which is preliminary data.</text>
</comment>
<dbReference type="Proteomes" id="UP001159428">
    <property type="component" value="Unassembled WGS sequence"/>
</dbReference>
<sequence>AVKYYVKSLLSTIIILSLLGVIFYWKSSFLEYDYKRLIRANKPFMLNSIQASYDVRKNQSTTCHNVLSLMRNARWVKRMTVTAREEIQQSNTELQIRKKRGLPLILHRTDRRCGGKPYFLHAPNLDLEIPALCDVTSTAPCCNHKTKWCGAGPNNCNCHRCTDYREEISAELYNWVPFDGCIFANFTTERACSLTSSRVSRLILIGDSLVRHLFNALMILFTNDKERGSLKRVQDPKVKNCRGVMQFVDGGKTACHNKTLTSIPVADETSFCQGKYNFDFALKEYHSMNEAPNILATVRRNINRERTVIAVGVGLHMDLNAETIQTQIMDPLLNIKKSNGATWPYIIWLSVHALGSVKDTNYDVPSENDRVARFNLSMEKYLSAYGIPVFDTFSLTNGVRSIDGTHFGMGLNMVKAQLFLNFIQESL</sequence>
<organism evidence="2 3">
    <name type="scientific">Pocillopora meandrina</name>
    <dbReference type="NCBI Taxonomy" id="46732"/>
    <lineage>
        <taxon>Eukaryota</taxon>
        <taxon>Metazoa</taxon>
        <taxon>Cnidaria</taxon>
        <taxon>Anthozoa</taxon>
        <taxon>Hexacorallia</taxon>
        <taxon>Scleractinia</taxon>
        <taxon>Astrocoeniina</taxon>
        <taxon>Pocilloporidae</taxon>
        <taxon>Pocillopora</taxon>
    </lineage>
</organism>
<dbReference type="EMBL" id="CALNXJ010000027">
    <property type="protein sequence ID" value="CAH3132856.1"/>
    <property type="molecule type" value="Genomic_DNA"/>
</dbReference>
<dbReference type="PANTHER" id="PTHR20003:SF7">
    <property type="entry name" value="SGNH DOMAIN-CONTAINING PROTEIN"/>
    <property type="match status" value="1"/>
</dbReference>
<accession>A0AAU9X1X7</accession>
<keyword evidence="1" id="KW-0472">Membrane</keyword>
<evidence type="ECO:0000256" key="1">
    <source>
        <dbReference type="SAM" id="Phobius"/>
    </source>
</evidence>
<evidence type="ECO:0000313" key="2">
    <source>
        <dbReference type="EMBL" id="CAH3132856.1"/>
    </source>
</evidence>
<reference evidence="2 3" key="1">
    <citation type="submission" date="2022-05" db="EMBL/GenBank/DDBJ databases">
        <authorList>
            <consortium name="Genoscope - CEA"/>
            <person name="William W."/>
        </authorList>
    </citation>
    <scope>NUCLEOTIDE SEQUENCE [LARGE SCALE GENOMIC DNA]</scope>
</reference>
<keyword evidence="3" id="KW-1185">Reference proteome</keyword>
<name>A0AAU9X1X7_9CNID</name>
<dbReference type="SUPFAM" id="SSF52266">
    <property type="entry name" value="SGNH hydrolase"/>
    <property type="match status" value="1"/>
</dbReference>